<evidence type="ECO:0000256" key="1">
    <source>
        <dbReference type="SAM" id="MobiDB-lite"/>
    </source>
</evidence>
<reference evidence="4" key="1">
    <citation type="journal article" date="2011" name="Genome Res.">
        <title>Phylogeny-wide analysis of social amoeba genomes highlights ancient origins for complex intercellular communication.</title>
        <authorList>
            <person name="Heidel A.J."/>
            <person name="Lawal H.M."/>
            <person name="Felder M."/>
            <person name="Schilde C."/>
            <person name="Helps N.R."/>
            <person name="Tunggal B."/>
            <person name="Rivero F."/>
            <person name="John U."/>
            <person name="Schleicher M."/>
            <person name="Eichinger L."/>
            <person name="Platzer M."/>
            <person name="Noegel A.A."/>
            <person name="Schaap P."/>
            <person name="Gloeckner G."/>
        </authorList>
    </citation>
    <scope>NUCLEOTIDE SEQUENCE [LARGE SCALE GENOMIC DNA]</scope>
    <source>
        <strain evidence="4">SH3</strain>
    </source>
</reference>
<dbReference type="PANTHER" id="PTHR31331">
    <property type="entry name" value="LCCL DOMAIN PROTEIN (AFU_ORTHOLOGUE AFUA_5G08630)"/>
    <property type="match status" value="1"/>
</dbReference>
<dbReference type="EMBL" id="GL883013">
    <property type="protein sequence ID" value="EGG20035.1"/>
    <property type="molecule type" value="Genomic_DNA"/>
</dbReference>
<dbReference type="KEGG" id="dfa:DFA_07151"/>
<evidence type="ECO:0008006" key="5">
    <source>
        <dbReference type="Google" id="ProtNLM"/>
    </source>
</evidence>
<name>F4PVM1_CACFS</name>
<gene>
    <name evidence="3" type="ORF">DFA_07151</name>
</gene>
<dbReference type="PANTHER" id="PTHR31331:SF1">
    <property type="entry name" value="CYSTEINE RICH SECRETORY PROTEIN LCCL DOMAIN CONTAINING 2"/>
    <property type="match status" value="1"/>
</dbReference>
<sequence>MNNFYHNTFNNNGGGHYLHNHSNSTNSSPVTRKTNGKTSSSSSSSSSSTSKGKHNHKYYQQQQQQHVALDDDDDDDDSDVMTDSLDEYYKKNNNNNNNNNKKRTIYTNNNNNNNNNTDKPTTTTTTTNVHSKLKKNKSLDSIVNNITLSINTNPNFYSSDDDNINLNLNNNNTNNNTNTNNNNIISTDNSNNTNNNNSNNNNESSINININIDNIQQQSIIDIPTTLPISPRSPSISVNTPRGGVSGGENTNGGVDNSMIDYEADDEFEEGGEGDGDGNNESDEEDAKEFKRKLLAAIASPKKLGRGGSGGNFKGSYGYGYEEDEDGVNVRITNSTSTTMFNQHFDHMMEEGDQMDCDEVEDLQPQESRLKHILTMDALYLIIFIPVCYFSYYLPSIYLGSSDALVYWDYNFQWSKYILWISSIILGFSYVSLVTEARSYPFHCRYQRHRDFFQLLFAVSLLYLIAPSRTLMGPSDGTTIQERSGSSSSQETITPGQPVNHNQKTIYEAFVFNYFSFIIPFVVALHYTYLDHNLFLRSVGDKFGTPSLWKTYTFKEVIVIIPIVLFIISLVVWHVFLIIKDHLWIYYLIAYGLFFGILISVSCAIHKNYYLHLHHYFIFGSLIPFATFNNPLTSISLGLISGITVEGCARWSMGWIWYRAPDGVRIL</sequence>
<feature type="transmembrane region" description="Helical" evidence="2">
    <location>
        <begin position="417"/>
        <end position="437"/>
    </location>
</feature>
<feature type="compositionally biased region" description="Acidic residues" evidence="1">
    <location>
        <begin position="70"/>
        <end position="86"/>
    </location>
</feature>
<feature type="compositionally biased region" description="Low complexity" evidence="1">
    <location>
        <begin position="38"/>
        <end position="50"/>
    </location>
</feature>
<dbReference type="Proteomes" id="UP000007797">
    <property type="component" value="Unassembled WGS sequence"/>
</dbReference>
<proteinExistence type="predicted"/>
<protein>
    <recommendedName>
        <fullName evidence="5">Transmembrane protein</fullName>
    </recommendedName>
</protein>
<keyword evidence="2" id="KW-0812">Transmembrane</keyword>
<feature type="region of interest" description="Disordered" evidence="1">
    <location>
        <begin position="232"/>
        <end position="289"/>
    </location>
</feature>
<dbReference type="AlphaFoldDB" id="F4PVM1"/>
<keyword evidence="2" id="KW-1133">Transmembrane helix</keyword>
<feature type="transmembrane region" description="Helical" evidence="2">
    <location>
        <begin position="585"/>
        <end position="605"/>
    </location>
</feature>
<keyword evidence="4" id="KW-1185">Reference proteome</keyword>
<dbReference type="InterPro" id="IPR051957">
    <property type="entry name" value="CRISP-LCCL_domain"/>
</dbReference>
<feature type="compositionally biased region" description="Acidic residues" evidence="1">
    <location>
        <begin position="262"/>
        <end position="287"/>
    </location>
</feature>
<keyword evidence="2" id="KW-0472">Membrane</keyword>
<feature type="compositionally biased region" description="Polar residues" evidence="1">
    <location>
        <begin position="24"/>
        <end position="37"/>
    </location>
</feature>
<dbReference type="RefSeq" id="XP_004367018.1">
    <property type="nucleotide sequence ID" value="XM_004366961.1"/>
</dbReference>
<feature type="transmembrane region" description="Helical" evidence="2">
    <location>
        <begin position="511"/>
        <end position="530"/>
    </location>
</feature>
<feature type="region of interest" description="Disordered" evidence="1">
    <location>
        <begin position="15"/>
        <end position="132"/>
    </location>
</feature>
<dbReference type="GeneID" id="14872322"/>
<feature type="transmembrane region" description="Helical" evidence="2">
    <location>
        <begin position="449"/>
        <end position="466"/>
    </location>
</feature>
<dbReference type="OMA" id="VEGCARW"/>
<organism evidence="3 4">
    <name type="scientific">Cavenderia fasciculata</name>
    <name type="common">Slime mold</name>
    <name type="synonym">Dictyostelium fasciculatum</name>
    <dbReference type="NCBI Taxonomy" id="261658"/>
    <lineage>
        <taxon>Eukaryota</taxon>
        <taxon>Amoebozoa</taxon>
        <taxon>Evosea</taxon>
        <taxon>Eumycetozoa</taxon>
        <taxon>Dictyostelia</taxon>
        <taxon>Acytosteliales</taxon>
        <taxon>Cavenderiaceae</taxon>
        <taxon>Cavenderia</taxon>
    </lineage>
</organism>
<evidence type="ECO:0000256" key="2">
    <source>
        <dbReference type="SAM" id="Phobius"/>
    </source>
</evidence>
<feature type="transmembrane region" description="Helical" evidence="2">
    <location>
        <begin position="557"/>
        <end position="579"/>
    </location>
</feature>
<feature type="region of interest" description="Disordered" evidence="1">
    <location>
        <begin position="171"/>
        <end position="202"/>
    </location>
</feature>
<evidence type="ECO:0000313" key="4">
    <source>
        <dbReference type="Proteomes" id="UP000007797"/>
    </source>
</evidence>
<feature type="transmembrane region" description="Helical" evidence="2">
    <location>
        <begin position="378"/>
        <end position="397"/>
    </location>
</feature>
<dbReference type="OrthoDB" id="441660at2759"/>
<accession>F4PVM1</accession>
<feature type="compositionally biased region" description="Low complexity" evidence="1">
    <location>
        <begin position="91"/>
        <end position="128"/>
    </location>
</feature>
<evidence type="ECO:0000313" key="3">
    <source>
        <dbReference type="EMBL" id="EGG20035.1"/>
    </source>
</evidence>